<dbReference type="Gene3D" id="2.40.50.140">
    <property type="entry name" value="Nucleic acid-binding proteins"/>
    <property type="match status" value="1"/>
</dbReference>
<dbReference type="Pfam" id="PF05958">
    <property type="entry name" value="tRNA_U5-meth_tr"/>
    <property type="match status" value="1"/>
</dbReference>
<evidence type="ECO:0000256" key="4">
    <source>
        <dbReference type="ARBA" id="ARBA00022679"/>
    </source>
</evidence>
<evidence type="ECO:0000256" key="13">
    <source>
        <dbReference type="PROSITE-ProRule" id="PRU10015"/>
    </source>
</evidence>
<keyword evidence="1 11" id="KW-0004">4Fe-4S</keyword>
<feature type="domain" description="TRAM" evidence="15">
    <location>
        <begin position="20"/>
        <end position="78"/>
    </location>
</feature>
<evidence type="ECO:0000256" key="10">
    <source>
        <dbReference type="ARBA" id="ARBA00059995"/>
    </source>
</evidence>
<feature type="binding site" evidence="11">
    <location>
        <position position="359"/>
    </location>
    <ligand>
        <name>S-adenosyl-L-methionine</name>
        <dbReference type="ChEBI" id="CHEBI:59789"/>
    </ligand>
</feature>
<protein>
    <recommendedName>
        <fullName evidence="11">23S rRNA (uracil(1939)-C(5))-methyltransferase RlmD</fullName>
        <ecNumber evidence="11">2.1.1.190</ecNumber>
    </recommendedName>
    <alternativeName>
        <fullName evidence="11">23S rRNA(m5U1939)-methyltransferase</fullName>
    </alternativeName>
</protein>
<dbReference type="InterPro" id="IPR029063">
    <property type="entry name" value="SAM-dependent_MTases_sf"/>
</dbReference>
<dbReference type="HAMAP" id="MF_01010">
    <property type="entry name" value="23SrRNA_methyltr_RlmD"/>
    <property type="match status" value="1"/>
</dbReference>
<evidence type="ECO:0000313" key="17">
    <source>
        <dbReference type="Proteomes" id="UP000053902"/>
    </source>
</evidence>
<feature type="binding site" evidence="11">
    <location>
        <position position="97"/>
    </location>
    <ligand>
        <name>[4Fe-4S] cluster</name>
        <dbReference type="ChEBI" id="CHEBI:49883"/>
    </ligand>
</feature>
<dbReference type="PROSITE" id="PS01231">
    <property type="entry name" value="TRMA_2"/>
    <property type="match status" value="1"/>
</dbReference>
<dbReference type="GO" id="GO:0051539">
    <property type="term" value="F:4 iron, 4 sulfur cluster binding"/>
    <property type="evidence" value="ECO:0007669"/>
    <property type="project" value="UniProtKB-KW"/>
</dbReference>
<feature type="active site" description="Nucleophile" evidence="11 12">
    <location>
        <position position="406"/>
    </location>
</feature>
<evidence type="ECO:0000256" key="11">
    <source>
        <dbReference type="HAMAP-Rule" id="MF_01010"/>
    </source>
</evidence>
<organism evidence="16 17">
    <name type="scientific">Pseudomonas saudiphocaensis</name>
    <dbReference type="NCBI Taxonomy" id="1499686"/>
    <lineage>
        <taxon>Bacteria</taxon>
        <taxon>Pseudomonadati</taxon>
        <taxon>Pseudomonadota</taxon>
        <taxon>Gammaproteobacteria</taxon>
        <taxon>Pseudomonadales</taxon>
        <taxon>Pseudomonadaceae</taxon>
        <taxon>Pseudomonas</taxon>
    </lineage>
</organism>
<dbReference type="InterPro" id="IPR010280">
    <property type="entry name" value="U5_MeTrfase_fam"/>
</dbReference>
<comment type="similarity">
    <text evidence="11">Belongs to the class I-like SAM-binding methyltransferase superfamily. RNA M5U methyltransferase family. RlmD subfamily.</text>
</comment>
<evidence type="ECO:0000256" key="9">
    <source>
        <dbReference type="ARBA" id="ARBA00052756"/>
    </source>
</evidence>
<dbReference type="NCBIfam" id="TIGR00479">
    <property type="entry name" value="rumA"/>
    <property type="match status" value="1"/>
</dbReference>
<feature type="binding site" evidence="11">
    <location>
        <position position="100"/>
    </location>
    <ligand>
        <name>[4Fe-4S] cluster</name>
        <dbReference type="ChEBI" id="CHEBI:49883"/>
    </ligand>
</feature>
<dbReference type="GO" id="GO:0003723">
    <property type="term" value="F:RNA binding"/>
    <property type="evidence" value="ECO:0007669"/>
    <property type="project" value="InterPro"/>
</dbReference>
<dbReference type="NCBIfam" id="NF009639">
    <property type="entry name" value="PRK13168.1"/>
    <property type="match status" value="1"/>
</dbReference>
<dbReference type="EC" id="2.1.1.190" evidence="11"/>
<feature type="binding site" evidence="11">
    <location>
        <position position="91"/>
    </location>
    <ligand>
        <name>[4Fe-4S] cluster</name>
        <dbReference type="ChEBI" id="CHEBI:49883"/>
    </ligand>
</feature>
<comment type="function">
    <text evidence="10 11">Catalyzes the formation of 5-methyl-uridine at position 1939 (m5U1939) in 23S rRNA.</text>
</comment>
<feature type="binding site" evidence="11">
    <location>
        <position position="316"/>
    </location>
    <ligand>
        <name>S-adenosyl-L-methionine</name>
        <dbReference type="ChEBI" id="CHEBI:59789"/>
    </ligand>
</feature>
<keyword evidence="8 11" id="KW-0411">Iron-sulfur</keyword>
<dbReference type="GO" id="GO:0070475">
    <property type="term" value="P:rRNA base methylation"/>
    <property type="evidence" value="ECO:0007669"/>
    <property type="project" value="TreeGrafter"/>
</dbReference>
<evidence type="ECO:0000256" key="14">
    <source>
        <dbReference type="SAM" id="MobiDB-lite"/>
    </source>
</evidence>
<dbReference type="FunFam" id="3.40.50.150:FF:000009">
    <property type="entry name" value="23S rRNA (Uracil(1939)-C(5))-methyltransferase RlmD"/>
    <property type="match status" value="1"/>
</dbReference>
<feature type="binding site" evidence="11">
    <location>
        <position position="178"/>
    </location>
    <ligand>
        <name>[4Fe-4S] cluster</name>
        <dbReference type="ChEBI" id="CHEBI:49883"/>
    </ligand>
</feature>
<name>A0A078LR15_9PSED</name>
<keyword evidence="6 11" id="KW-0479">Metal-binding</keyword>
<dbReference type="eggNOG" id="COG2265">
    <property type="taxonomic scope" value="Bacteria"/>
</dbReference>
<comment type="catalytic activity">
    <reaction evidence="9 11">
        <text>uridine(1939) in 23S rRNA + S-adenosyl-L-methionine = 5-methyluridine(1939) in 23S rRNA + S-adenosyl-L-homocysteine + H(+)</text>
        <dbReference type="Rhea" id="RHEA:42908"/>
        <dbReference type="Rhea" id="RHEA-COMP:10278"/>
        <dbReference type="Rhea" id="RHEA-COMP:10279"/>
        <dbReference type="ChEBI" id="CHEBI:15378"/>
        <dbReference type="ChEBI" id="CHEBI:57856"/>
        <dbReference type="ChEBI" id="CHEBI:59789"/>
        <dbReference type="ChEBI" id="CHEBI:65315"/>
        <dbReference type="ChEBI" id="CHEBI:74447"/>
        <dbReference type="EC" id="2.1.1.190"/>
    </reaction>
</comment>
<dbReference type="HOGENOM" id="CLU_014689_8_2_6"/>
<feature type="active site" evidence="13">
    <location>
        <position position="406"/>
    </location>
</feature>
<dbReference type="InterPro" id="IPR030390">
    <property type="entry name" value="MeTrfase_TrmA_AS"/>
</dbReference>
<proteinExistence type="inferred from homology"/>
<sequence length="450" mass="49254">MARNGGGLRFQPSGGEKKAQIPVGKKQRLRIERLANDGRGIAFIEGRTWFVEGALPGEEIEARVLVARSKVVEARSERVLIASEQRRIEPCAHARTCGGCNLQHLPAEDQLALKERSLADQLSRQGLQPKSWAPALTGPEFGYRRRARLAVRWNVAARRLDVGFRAAASQDIVSIQECLVLVQPLQTLLPGLLKTLHELEKPQVLGHVELFSGFAEAVLIRHTAALADADRERLAIFAREQGVQLWLQGDGQPQPLEPDTALGYRLPTWDLELEWRPGDFVQVNAPVNEAMIAQALAWLAPQGGERVLDLFCGLGNFALPLARLGADVVAVEGVAEMVERARTNAVRNGLGTAHFYQADLSKPLVQAEWARGGFAAVLLDPPRDGAYELVGQMSTLGARRVAYVSCNPATLARDAAELVRQGYQLEKVGVLDMFPQTAHVEAMAFFTKPG</sequence>
<dbReference type="SUPFAM" id="SSF53335">
    <property type="entry name" value="S-adenosyl-L-methionine-dependent methyltransferases"/>
    <property type="match status" value="1"/>
</dbReference>
<dbReference type="EMBL" id="CCSF01000001">
    <property type="protein sequence ID" value="CDZ93750.1"/>
    <property type="molecule type" value="Genomic_DNA"/>
</dbReference>
<reference evidence="16 17" key="1">
    <citation type="submission" date="2014-07" db="EMBL/GenBank/DDBJ databases">
        <authorList>
            <person name="Urmite Genomes Urmite Genomes"/>
        </authorList>
    </citation>
    <scope>NUCLEOTIDE SEQUENCE [LARGE SCALE GENOMIC DNA]</scope>
    <source>
        <strain evidence="16 17">20_BN</strain>
    </source>
</reference>
<dbReference type="OrthoDB" id="9804590at2"/>
<dbReference type="InterPro" id="IPR012340">
    <property type="entry name" value="NA-bd_OB-fold"/>
</dbReference>
<feature type="binding site" evidence="11 12">
    <location>
        <position position="282"/>
    </location>
    <ligand>
        <name>S-adenosyl-L-methionine</name>
        <dbReference type="ChEBI" id="CHEBI:59789"/>
    </ligand>
</feature>
<evidence type="ECO:0000256" key="12">
    <source>
        <dbReference type="PROSITE-ProRule" id="PRU01024"/>
    </source>
</evidence>
<dbReference type="CDD" id="cd02440">
    <property type="entry name" value="AdoMet_MTases"/>
    <property type="match status" value="1"/>
</dbReference>
<evidence type="ECO:0000313" key="16">
    <source>
        <dbReference type="EMBL" id="CDZ93750.1"/>
    </source>
</evidence>
<dbReference type="InterPro" id="IPR002792">
    <property type="entry name" value="TRAM_dom"/>
</dbReference>
<keyword evidence="4 11" id="KW-0808">Transferase</keyword>
<feature type="binding site" evidence="11 12">
    <location>
        <position position="332"/>
    </location>
    <ligand>
        <name>S-adenosyl-L-methionine</name>
        <dbReference type="ChEBI" id="CHEBI:59789"/>
    </ligand>
</feature>
<dbReference type="PROSITE" id="PS50926">
    <property type="entry name" value="TRAM"/>
    <property type="match status" value="1"/>
</dbReference>
<dbReference type="GO" id="GO:0070041">
    <property type="term" value="F:rRNA (uridine-C5-)-methyltransferase activity"/>
    <property type="evidence" value="ECO:0007669"/>
    <property type="project" value="UniProtKB-UniRule"/>
</dbReference>
<dbReference type="GO" id="GO:0005506">
    <property type="term" value="F:iron ion binding"/>
    <property type="evidence" value="ECO:0007669"/>
    <property type="project" value="UniProtKB-UniRule"/>
</dbReference>
<feature type="binding site" evidence="11 12">
    <location>
        <position position="311"/>
    </location>
    <ligand>
        <name>S-adenosyl-L-methionine</name>
        <dbReference type="ChEBI" id="CHEBI:59789"/>
    </ligand>
</feature>
<dbReference type="SUPFAM" id="SSF50249">
    <property type="entry name" value="Nucleic acid-binding proteins"/>
    <property type="match status" value="1"/>
</dbReference>
<dbReference type="InterPro" id="IPR030391">
    <property type="entry name" value="MeTrfase_TrmA_CS"/>
</dbReference>
<dbReference type="PANTHER" id="PTHR11061">
    <property type="entry name" value="RNA M5U METHYLTRANSFERASE"/>
    <property type="match status" value="1"/>
</dbReference>
<dbReference type="PROSITE" id="PS01230">
    <property type="entry name" value="TRMA_1"/>
    <property type="match status" value="1"/>
</dbReference>
<evidence type="ECO:0000256" key="6">
    <source>
        <dbReference type="ARBA" id="ARBA00022723"/>
    </source>
</evidence>
<dbReference type="PANTHER" id="PTHR11061:SF49">
    <property type="entry name" value="23S RRNA (URACIL(1939)-C(5))-METHYLTRANSFERASE RLMD"/>
    <property type="match status" value="1"/>
</dbReference>
<dbReference type="AlphaFoldDB" id="A0A078LR15"/>
<dbReference type="STRING" id="1499686.BN1079_01048"/>
<feature type="region of interest" description="Disordered" evidence="14">
    <location>
        <begin position="1"/>
        <end position="23"/>
    </location>
</feature>
<feature type="binding site" evidence="11 12">
    <location>
        <position position="380"/>
    </location>
    <ligand>
        <name>S-adenosyl-L-methionine</name>
        <dbReference type="ChEBI" id="CHEBI:59789"/>
    </ligand>
</feature>
<evidence type="ECO:0000259" key="15">
    <source>
        <dbReference type="PROSITE" id="PS50926"/>
    </source>
</evidence>
<evidence type="ECO:0000256" key="3">
    <source>
        <dbReference type="ARBA" id="ARBA00022603"/>
    </source>
</evidence>
<evidence type="ECO:0000256" key="1">
    <source>
        <dbReference type="ARBA" id="ARBA00022485"/>
    </source>
</evidence>
<keyword evidence="2 11" id="KW-0698">rRNA processing</keyword>
<keyword evidence="3 11" id="KW-0489">Methyltransferase</keyword>
<evidence type="ECO:0000256" key="5">
    <source>
        <dbReference type="ARBA" id="ARBA00022691"/>
    </source>
</evidence>
<evidence type="ECO:0000256" key="7">
    <source>
        <dbReference type="ARBA" id="ARBA00023004"/>
    </source>
</evidence>
<accession>A0A078LR15</accession>
<dbReference type="Gene3D" id="2.40.50.1070">
    <property type="match status" value="1"/>
</dbReference>
<keyword evidence="5 11" id="KW-0949">S-adenosyl-L-methionine</keyword>
<dbReference type="RefSeq" id="WP_037022813.1">
    <property type="nucleotide sequence ID" value="NZ_CCSF01000001.1"/>
</dbReference>
<dbReference type="Gene3D" id="3.40.50.150">
    <property type="entry name" value="Vaccinia Virus protein VP39"/>
    <property type="match status" value="1"/>
</dbReference>
<keyword evidence="17" id="KW-1185">Reference proteome</keyword>
<dbReference type="PROSITE" id="PS51687">
    <property type="entry name" value="SAM_MT_RNA_M5U"/>
    <property type="match status" value="1"/>
</dbReference>
<dbReference type="Pfam" id="PF01938">
    <property type="entry name" value="TRAM"/>
    <property type="match status" value="1"/>
</dbReference>
<evidence type="ECO:0000256" key="8">
    <source>
        <dbReference type="ARBA" id="ARBA00023014"/>
    </source>
</evidence>
<gene>
    <name evidence="16" type="primary">rumA</name>
    <name evidence="11" type="synonym">rlmD</name>
    <name evidence="16" type="ORF">BN1079_01048</name>
</gene>
<dbReference type="InterPro" id="IPR001566">
    <property type="entry name" value="23S_rRNA_MeTrfase_RlmD"/>
</dbReference>
<keyword evidence="7 11" id="KW-0408">Iron</keyword>
<evidence type="ECO:0000256" key="2">
    <source>
        <dbReference type="ARBA" id="ARBA00022552"/>
    </source>
</evidence>
<dbReference type="Proteomes" id="UP000053902">
    <property type="component" value="Unassembled WGS sequence"/>
</dbReference>